<reference evidence="1 2" key="1">
    <citation type="journal article" date="2004" name="Extremophiles">
        <title>Halobacillus locisalis sp. nov., a halophilic bacterium isolated from a marine solar saltern of the Yellow Sea in Korea.</title>
        <authorList>
            <person name="Yoon J.H."/>
            <person name="Kang K.H."/>
            <person name="Oh T.K."/>
            <person name="Park Y.H."/>
        </authorList>
    </citation>
    <scope>NUCLEOTIDE SEQUENCE [LARGE SCALE GENOMIC DNA]</scope>
    <source>
        <strain evidence="1 2">KCTC 3788</strain>
    </source>
</reference>
<dbReference type="AlphaFoldDB" id="A0A838CT28"/>
<name>A0A838CT28_9BACI</name>
<protein>
    <submittedName>
        <fullName evidence="1">Sporulation histidine kinase inhibitor Sda</fullName>
    </submittedName>
</protein>
<comment type="caution">
    <text evidence="1">The sequence shown here is derived from an EMBL/GenBank/DDBJ whole genome shotgun (WGS) entry which is preliminary data.</text>
</comment>
<dbReference type="InterPro" id="IPR015064">
    <property type="entry name" value="Sda"/>
</dbReference>
<dbReference type="Pfam" id="PF08970">
    <property type="entry name" value="Sda"/>
    <property type="match status" value="1"/>
</dbReference>
<dbReference type="SUPFAM" id="SSF100985">
    <property type="entry name" value="Sporulation inhibitor Sda"/>
    <property type="match status" value="1"/>
</dbReference>
<gene>
    <name evidence="1" type="primary">sda</name>
    <name evidence="1" type="ORF">H0266_09370</name>
</gene>
<proteinExistence type="predicted"/>
<dbReference type="EMBL" id="JACEFG010000002">
    <property type="protein sequence ID" value="MBA2175101.1"/>
    <property type="molecule type" value="Genomic_DNA"/>
</dbReference>
<dbReference type="Proteomes" id="UP000571017">
    <property type="component" value="Unassembled WGS sequence"/>
</dbReference>
<dbReference type="InterPro" id="IPR036916">
    <property type="entry name" value="Sda_sf"/>
</dbReference>
<organism evidence="1 2">
    <name type="scientific">Halobacillus locisalis</name>
    <dbReference type="NCBI Taxonomy" id="220753"/>
    <lineage>
        <taxon>Bacteria</taxon>
        <taxon>Bacillati</taxon>
        <taxon>Bacillota</taxon>
        <taxon>Bacilli</taxon>
        <taxon>Bacillales</taxon>
        <taxon>Bacillaceae</taxon>
        <taxon>Halobacillus</taxon>
    </lineage>
</organism>
<evidence type="ECO:0000313" key="1">
    <source>
        <dbReference type="EMBL" id="MBA2175101.1"/>
    </source>
</evidence>
<dbReference type="Gene3D" id="1.10.287.1100">
    <property type="entry name" value="Sporulation inhibitor A"/>
    <property type="match status" value="1"/>
</dbReference>
<accession>A0A838CT28</accession>
<keyword evidence="2" id="KW-1185">Reference proteome</keyword>
<sequence length="48" mass="5857">MVSNLNYQLLILSLHRARELELDHEFIRLLEQEISDREQEETFEKKKA</sequence>
<evidence type="ECO:0000313" key="2">
    <source>
        <dbReference type="Proteomes" id="UP000571017"/>
    </source>
</evidence>